<evidence type="ECO:0000313" key="2">
    <source>
        <dbReference type="Proteomes" id="UP000199095"/>
    </source>
</evidence>
<gene>
    <name evidence="1" type="ORF">SAMN05421676_105165</name>
</gene>
<protein>
    <submittedName>
        <fullName evidence="1">Uncharacterized protein</fullName>
    </submittedName>
</protein>
<dbReference type="AlphaFoldDB" id="A0A1I0F1K8"/>
<dbReference type="RefSeq" id="WP_093134483.1">
    <property type="nucleotide sequence ID" value="NZ_FOHJ01000005.1"/>
</dbReference>
<dbReference type="EMBL" id="FOHJ01000005">
    <property type="protein sequence ID" value="SET51885.1"/>
    <property type="molecule type" value="Genomic_DNA"/>
</dbReference>
<organism evidence="1 2">
    <name type="scientific">Salinibacillus kushneri</name>
    <dbReference type="NCBI Taxonomy" id="237682"/>
    <lineage>
        <taxon>Bacteria</taxon>
        <taxon>Bacillati</taxon>
        <taxon>Bacillota</taxon>
        <taxon>Bacilli</taxon>
        <taxon>Bacillales</taxon>
        <taxon>Bacillaceae</taxon>
        <taxon>Salinibacillus</taxon>
    </lineage>
</organism>
<sequence>MSKLPLHHLKELHITGIQADKNARLRDSMPMTDEDWNLAKWVIQQINAGYWPEPWGVAFEYGGIGPKFEWRSDEEVLSQQLPYLYEMVHH</sequence>
<proteinExistence type="predicted"/>
<evidence type="ECO:0000313" key="1">
    <source>
        <dbReference type="EMBL" id="SET51885.1"/>
    </source>
</evidence>
<dbReference type="STRING" id="237682.SAMN05421676_105165"/>
<keyword evidence="2" id="KW-1185">Reference proteome</keyword>
<reference evidence="2" key="1">
    <citation type="submission" date="2016-10" db="EMBL/GenBank/DDBJ databases">
        <authorList>
            <person name="Varghese N."/>
            <person name="Submissions S."/>
        </authorList>
    </citation>
    <scope>NUCLEOTIDE SEQUENCE [LARGE SCALE GENOMIC DNA]</scope>
    <source>
        <strain evidence="2">CGMCC 1.3566</strain>
    </source>
</reference>
<accession>A0A1I0F1K8</accession>
<name>A0A1I0F1K8_9BACI</name>
<dbReference type="OrthoDB" id="1932681at2"/>
<dbReference type="Proteomes" id="UP000199095">
    <property type="component" value="Unassembled WGS sequence"/>
</dbReference>